<gene>
    <name evidence="2" type="ORF">GPA21_18425</name>
</gene>
<feature type="transmembrane region" description="Helical" evidence="1">
    <location>
        <begin position="93"/>
        <end position="115"/>
    </location>
</feature>
<comment type="caution">
    <text evidence="2">The sequence shown here is derived from an EMBL/GenBank/DDBJ whole genome shotgun (WGS) entry which is preliminary data.</text>
</comment>
<keyword evidence="1" id="KW-0472">Membrane</keyword>
<dbReference type="RefSeq" id="WP_168989558.1">
    <property type="nucleotide sequence ID" value="NZ_CAWPHM010000082.1"/>
</dbReference>
<evidence type="ECO:0000313" key="3">
    <source>
        <dbReference type="Proteomes" id="UP000599523"/>
    </source>
</evidence>
<accession>A0A972JBD4</accession>
<proteinExistence type="predicted"/>
<dbReference type="EMBL" id="WTVM01000174">
    <property type="protein sequence ID" value="NMG04930.1"/>
    <property type="molecule type" value="Genomic_DNA"/>
</dbReference>
<feature type="transmembrane region" description="Helical" evidence="1">
    <location>
        <begin position="14"/>
        <end position="33"/>
    </location>
</feature>
<dbReference type="Proteomes" id="UP000599523">
    <property type="component" value="Unassembled WGS sequence"/>
</dbReference>
<keyword evidence="1" id="KW-1133">Transmembrane helix</keyword>
<keyword evidence="1" id="KW-0812">Transmembrane</keyword>
<organism evidence="2 3">
    <name type="scientific">Azoarcus taiwanensis</name>
    <dbReference type="NCBI Taxonomy" id="666964"/>
    <lineage>
        <taxon>Bacteria</taxon>
        <taxon>Pseudomonadati</taxon>
        <taxon>Pseudomonadota</taxon>
        <taxon>Betaproteobacteria</taxon>
        <taxon>Rhodocyclales</taxon>
        <taxon>Zoogloeaceae</taxon>
        <taxon>Azoarcus</taxon>
    </lineage>
</organism>
<dbReference type="AlphaFoldDB" id="A0A972JBD4"/>
<sequence>MEVEKLKIGHYRSISIYFMAILGGQITLLGSLFSDYPQRGFAIAAIFFMLLASLAAFSISDVAVKRVSPTLNFKNRFWKWLYGLGSTTNEVEYVKSVVSAILFACSIGFYLWFVLGGL</sequence>
<reference evidence="2" key="1">
    <citation type="submission" date="2019-12" db="EMBL/GenBank/DDBJ databases">
        <title>Comparative genomics gives insights into the taxonomy of the Azoarcus-Aromatoleum group and reveals separate origins of nif in the plant-associated Azoarcus and non-plant-associated Aromatoleum sub-groups.</title>
        <authorList>
            <person name="Lafos M."/>
            <person name="Maluk M."/>
            <person name="Batista M."/>
            <person name="Junghare M."/>
            <person name="Carmona M."/>
            <person name="Faoro H."/>
            <person name="Cruz L.M."/>
            <person name="Battistoni F."/>
            <person name="De Souza E."/>
            <person name="Pedrosa F."/>
            <person name="Chen W.-M."/>
            <person name="Poole P.S."/>
            <person name="Dixon R.A."/>
            <person name="James E.K."/>
        </authorList>
    </citation>
    <scope>NUCLEOTIDE SEQUENCE</scope>
    <source>
        <strain evidence="2">NSC3</strain>
    </source>
</reference>
<evidence type="ECO:0000256" key="1">
    <source>
        <dbReference type="SAM" id="Phobius"/>
    </source>
</evidence>
<name>A0A972JBD4_9RHOO</name>
<keyword evidence="3" id="KW-1185">Reference proteome</keyword>
<evidence type="ECO:0000313" key="2">
    <source>
        <dbReference type="EMBL" id="NMG04930.1"/>
    </source>
</evidence>
<protein>
    <submittedName>
        <fullName evidence="2">Uncharacterized protein</fullName>
    </submittedName>
</protein>
<feature type="transmembrane region" description="Helical" evidence="1">
    <location>
        <begin position="40"/>
        <end position="59"/>
    </location>
</feature>